<dbReference type="KEGG" id="mtm:MYCTH_2136257"/>
<feature type="region of interest" description="Disordered" evidence="2">
    <location>
        <begin position="56"/>
        <end position="83"/>
    </location>
</feature>
<feature type="compositionally biased region" description="Polar residues" evidence="2">
    <location>
        <begin position="71"/>
        <end position="83"/>
    </location>
</feature>
<gene>
    <name evidence="3" type="ORF">MYCTH_2136257</name>
</gene>
<dbReference type="EMBL" id="CP003008">
    <property type="protein sequence ID" value="AEO62028.1"/>
    <property type="molecule type" value="Genomic_DNA"/>
</dbReference>
<dbReference type="AlphaFoldDB" id="G2QNF5"/>
<evidence type="ECO:0000313" key="4">
    <source>
        <dbReference type="Proteomes" id="UP000007322"/>
    </source>
</evidence>
<dbReference type="GeneID" id="11509824"/>
<protein>
    <recommendedName>
        <fullName evidence="5">Transcription factor domain-containing protein</fullName>
    </recommendedName>
</protein>
<dbReference type="HOGENOM" id="CLU_1122408_0_0_1"/>
<dbReference type="RefSeq" id="XP_003667273.1">
    <property type="nucleotide sequence ID" value="XM_003667225.1"/>
</dbReference>
<evidence type="ECO:0008006" key="5">
    <source>
        <dbReference type="Google" id="ProtNLM"/>
    </source>
</evidence>
<dbReference type="InterPro" id="IPR021858">
    <property type="entry name" value="Fun_TF"/>
</dbReference>
<dbReference type="PANTHER" id="PTHR37540:SF9">
    <property type="entry name" value="ZN(2)-C6 FUNGAL-TYPE DOMAIN-CONTAINING PROTEIN"/>
    <property type="match status" value="1"/>
</dbReference>
<dbReference type="OrthoDB" id="4158087at2759"/>
<evidence type="ECO:0000256" key="2">
    <source>
        <dbReference type="SAM" id="MobiDB-lite"/>
    </source>
</evidence>
<keyword evidence="4" id="KW-1185">Reference proteome</keyword>
<name>G2QNF5_THET4</name>
<proteinExistence type="predicted"/>
<reference evidence="3 4" key="1">
    <citation type="journal article" date="2011" name="Nat. Biotechnol.">
        <title>Comparative genomic analysis of the thermophilic biomass-degrading fungi Myceliophthora thermophila and Thielavia terrestris.</title>
        <authorList>
            <person name="Berka R.M."/>
            <person name="Grigoriev I.V."/>
            <person name="Otillar R."/>
            <person name="Salamov A."/>
            <person name="Grimwood J."/>
            <person name="Reid I."/>
            <person name="Ishmael N."/>
            <person name="John T."/>
            <person name="Darmond C."/>
            <person name="Moisan M.-C."/>
            <person name="Henrissat B."/>
            <person name="Coutinho P.M."/>
            <person name="Lombard V."/>
            <person name="Natvig D.O."/>
            <person name="Lindquist E."/>
            <person name="Schmutz J."/>
            <person name="Lucas S."/>
            <person name="Harris P."/>
            <person name="Powlowski J."/>
            <person name="Bellemare A."/>
            <person name="Taylor D."/>
            <person name="Butler G."/>
            <person name="de Vries R.P."/>
            <person name="Allijn I.E."/>
            <person name="van den Brink J."/>
            <person name="Ushinsky S."/>
            <person name="Storms R."/>
            <person name="Powell A.J."/>
            <person name="Paulsen I.T."/>
            <person name="Elbourne L.D.H."/>
            <person name="Baker S.E."/>
            <person name="Magnuson J."/>
            <person name="LaBoissiere S."/>
            <person name="Clutterbuck A.J."/>
            <person name="Martinez D."/>
            <person name="Wogulis M."/>
            <person name="de Leon A.L."/>
            <person name="Rey M.W."/>
            <person name="Tsang A."/>
        </authorList>
    </citation>
    <scope>NUCLEOTIDE SEQUENCE [LARGE SCALE GENOMIC DNA]</scope>
    <source>
        <strain evidence="4">ATCC 42464 / BCRC 31852 / DSM 1799</strain>
    </source>
</reference>
<accession>G2QNF5</accession>
<evidence type="ECO:0000313" key="3">
    <source>
        <dbReference type="EMBL" id="AEO62028.1"/>
    </source>
</evidence>
<keyword evidence="1" id="KW-0539">Nucleus</keyword>
<dbReference type="eggNOG" id="ENOG502SHC2">
    <property type="taxonomic scope" value="Eukaryota"/>
</dbReference>
<dbReference type="InParanoid" id="G2QNF5"/>
<dbReference type="Pfam" id="PF11951">
    <property type="entry name" value="Fungal_trans_2"/>
    <property type="match status" value="1"/>
</dbReference>
<organism evidence="3 4">
    <name type="scientific">Thermothelomyces thermophilus (strain ATCC 42464 / BCRC 31852 / DSM 1799)</name>
    <name type="common">Sporotrichum thermophile</name>
    <dbReference type="NCBI Taxonomy" id="573729"/>
    <lineage>
        <taxon>Eukaryota</taxon>
        <taxon>Fungi</taxon>
        <taxon>Dikarya</taxon>
        <taxon>Ascomycota</taxon>
        <taxon>Pezizomycotina</taxon>
        <taxon>Sordariomycetes</taxon>
        <taxon>Sordariomycetidae</taxon>
        <taxon>Sordariales</taxon>
        <taxon>Chaetomiaceae</taxon>
        <taxon>Thermothelomyces</taxon>
    </lineage>
</organism>
<dbReference type="VEuPathDB" id="FungiDB:MYCTH_2136257"/>
<dbReference type="PANTHER" id="PTHR37540">
    <property type="entry name" value="TRANSCRIPTION FACTOR (ACR-2), PUTATIVE-RELATED-RELATED"/>
    <property type="match status" value="1"/>
</dbReference>
<evidence type="ECO:0000256" key="1">
    <source>
        <dbReference type="ARBA" id="ARBA00023242"/>
    </source>
</evidence>
<dbReference type="OMA" id="QACNEIF"/>
<sequence>MQFEFVDNSSIDRATRRRIRRRAAEGRNAGRKLSRPSRKAAFANNMATVRPFPVHARLPRSAGPHDCQPPADSNGSSSVGGISCVNTPVSPSPVVDLGSPHSAISPLPAHLRRHAPGYEGSALIQSVVSFLIGIRHAPELDRVLDYSSESRSKWVEPIFFDEAYFHGAVAVYLSYRTRTFPPPYHCRAPQDLSSSQTRHLCRALRLINSRLSREHAASNENLIAVMILGLYERQQGAYHRGLVHLTGLERMIQLRGGLAALTRSKSGLARKVFR</sequence>
<dbReference type="Proteomes" id="UP000007322">
    <property type="component" value="Chromosome 7"/>
</dbReference>